<keyword evidence="3" id="KW-0677">Repeat</keyword>
<evidence type="ECO:0000256" key="5">
    <source>
        <dbReference type="SAM" id="Phobius"/>
    </source>
</evidence>
<sequence>VLFICLPRPGATGAPGAVTEAGGLPGDGGRKLEEVCYTANLFDSYGDGWNGNMLTITDSDTGATVKSLTQSGSTAANTAESFSVCFDSVPAGASLCDAVLSAERAAVVAVLSNVPGWSDDGGDHCSWSGITCGSDGRVTEIYQYDVGMTSIAPEIGQLTSLTDLFLRDNQITSIPAEIGQLTSLTVLSLNYNQITGGIPAEIGQLTSLTYLNLEVNQITGGIPAEIGQLTSLTELDLDNNQINGTIPAELSALTNLQVLVLSNNDFVPPVPASVQEMCRQSVSCAFGGNQGLHACGKGYADTSDGTCENNFVNTDTSIMCATCPVSSFPVTGSCMDCPSNPVLSFLLPLGALFSIILLGLIVYKLQKHDLIRLPELNLDLTTMIRIKQLTAVLQVLSVFAALSAVLAPWFLAITDFLSAIAAPVEIQPVCSSYYEKLMNSNYDFLRAWVAFGSMYLCAFVLRRAHKLSFMRSRVSIGTFDKMQKLAALIIIQAPLVVLPLSANPDRLLELTGYGKNLRNAQNLGPLIMTFVSLSLLVFLLHRSIKSSSAQYKTLRAELLEQFASSSDNSDVEELTWDDINKSRPFIAAFCMQYTPAEYQHEEKVVWRKIMWVVGTTITQTCSLVVMAFGNSNNSYINKTKIPGVTTAVLKSIFICVNIGYSRHLLRRPYTSHRMSAQMGDPMNDCELLLTRVTCWAAALLTLRESLLEGVGWPGWSMDLFCAAVVAGVVASQLPLFHGVVDDVRESLSRILSRSASSDLSGRSRGHSGARDLGSGGQIQTM</sequence>
<evidence type="ECO:0000256" key="1">
    <source>
        <dbReference type="ARBA" id="ARBA00022614"/>
    </source>
</evidence>
<feature type="transmembrane region" description="Helical" evidence="5">
    <location>
        <begin position="342"/>
        <end position="363"/>
    </location>
</feature>
<dbReference type="EMBL" id="BRYB01002426">
    <property type="protein sequence ID" value="GMI19287.1"/>
    <property type="molecule type" value="Genomic_DNA"/>
</dbReference>
<keyword evidence="8" id="KW-1185">Reference proteome</keyword>
<dbReference type="SMART" id="SM00369">
    <property type="entry name" value="LRR_TYP"/>
    <property type="match status" value="3"/>
</dbReference>
<dbReference type="Pfam" id="PF23598">
    <property type="entry name" value="LRR_14"/>
    <property type="match status" value="1"/>
</dbReference>
<name>A0ABQ6M4H5_9STRA</name>
<dbReference type="InterPro" id="IPR001611">
    <property type="entry name" value="Leu-rich_rpt"/>
</dbReference>
<feature type="domain" description="Disease resistance R13L4/SHOC-2-like LRR" evidence="6">
    <location>
        <begin position="154"/>
        <end position="263"/>
    </location>
</feature>
<evidence type="ECO:0000313" key="8">
    <source>
        <dbReference type="Proteomes" id="UP001165060"/>
    </source>
</evidence>
<keyword evidence="5" id="KW-0472">Membrane</keyword>
<keyword evidence="5" id="KW-0812">Transmembrane</keyword>
<feature type="transmembrane region" description="Helical" evidence="5">
    <location>
        <begin position="609"/>
        <end position="629"/>
    </location>
</feature>
<evidence type="ECO:0000256" key="4">
    <source>
        <dbReference type="SAM" id="MobiDB-lite"/>
    </source>
</evidence>
<evidence type="ECO:0000256" key="3">
    <source>
        <dbReference type="ARBA" id="ARBA00022737"/>
    </source>
</evidence>
<dbReference type="PANTHER" id="PTHR47988">
    <property type="entry name" value="SOMATIC EMBRYOGENESIS RECEPTOR KINASE 1"/>
    <property type="match status" value="1"/>
</dbReference>
<dbReference type="InterPro" id="IPR055414">
    <property type="entry name" value="LRR_R13L4/SHOC2-like"/>
</dbReference>
<gene>
    <name evidence="7" type="ORF">TeGR_g10686</name>
</gene>
<evidence type="ECO:0000313" key="7">
    <source>
        <dbReference type="EMBL" id="GMI19287.1"/>
    </source>
</evidence>
<dbReference type="SMART" id="SM00365">
    <property type="entry name" value="LRR_SD22"/>
    <property type="match status" value="3"/>
</dbReference>
<feature type="transmembrane region" description="Helical" evidence="5">
    <location>
        <begin position="522"/>
        <end position="540"/>
    </location>
</feature>
<feature type="transmembrane region" description="Helical" evidence="5">
    <location>
        <begin position="391"/>
        <end position="411"/>
    </location>
</feature>
<comment type="caution">
    <text evidence="7">The sequence shown here is derived from an EMBL/GenBank/DDBJ whole genome shotgun (WGS) entry which is preliminary data.</text>
</comment>
<protein>
    <recommendedName>
        <fullName evidence="6">Disease resistance R13L4/SHOC-2-like LRR domain-containing protein</fullName>
    </recommendedName>
</protein>
<accession>A0ABQ6M4H5</accession>
<proteinExistence type="predicted"/>
<keyword evidence="5" id="KW-1133">Transmembrane helix</keyword>
<reference evidence="7 8" key="1">
    <citation type="journal article" date="2023" name="Commun. Biol.">
        <title>Genome analysis of Parmales, the sister group of diatoms, reveals the evolutionary specialization of diatoms from phago-mixotrophs to photoautotrophs.</title>
        <authorList>
            <person name="Ban H."/>
            <person name="Sato S."/>
            <person name="Yoshikawa S."/>
            <person name="Yamada K."/>
            <person name="Nakamura Y."/>
            <person name="Ichinomiya M."/>
            <person name="Sato N."/>
            <person name="Blanc-Mathieu R."/>
            <person name="Endo H."/>
            <person name="Kuwata A."/>
            <person name="Ogata H."/>
        </authorList>
    </citation>
    <scope>NUCLEOTIDE SEQUENCE [LARGE SCALE GENOMIC DNA]</scope>
</reference>
<feature type="region of interest" description="Disordered" evidence="4">
    <location>
        <begin position="757"/>
        <end position="781"/>
    </location>
</feature>
<feature type="non-terminal residue" evidence="7">
    <location>
        <position position="1"/>
    </location>
</feature>
<feature type="transmembrane region" description="Helical" evidence="5">
    <location>
        <begin position="485"/>
        <end position="502"/>
    </location>
</feature>
<dbReference type="SUPFAM" id="SSF52058">
    <property type="entry name" value="L domain-like"/>
    <property type="match status" value="1"/>
</dbReference>
<organism evidence="7 8">
    <name type="scientific">Tetraparma gracilis</name>
    <dbReference type="NCBI Taxonomy" id="2962635"/>
    <lineage>
        <taxon>Eukaryota</taxon>
        <taxon>Sar</taxon>
        <taxon>Stramenopiles</taxon>
        <taxon>Ochrophyta</taxon>
        <taxon>Bolidophyceae</taxon>
        <taxon>Parmales</taxon>
        <taxon>Triparmaceae</taxon>
        <taxon>Tetraparma</taxon>
    </lineage>
</organism>
<feature type="transmembrane region" description="Helical" evidence="5">
    <location>
        <begin position="445"/>
        <end position="464"/>
    </location>
</feature>
<keyword evidence="1" id="KW-0433">Leucine-rich repeat</keyword>
<dbReference type="PROSITE" id="PS51450">
    <property type="entry name" value="LRR"/>
    <property type="match status" value="2"/>
</dbReference>
<dbReference type="InterPro" id="IPR032675">
    <property type="entry name" value="LRR_dom_sf"/>
</dbReference>
<evidence type="ECO:0000259" key="6">
    <source>
        <dbReference type="Pfam" id="PF23598"/>
    </source>
</evidence>
<feature type="transmembrane region" description="Helical" evidence="5">
    <location>
        <begin position="641"/>
        <end position="660"/>
    </location>
</feature>
<dbReference type="Gene3D" id="3.80.10.10">
    <property type="entry name" value="Ribonuclease Inhibitor"/>
    <property type="match status" value="2"/>
</dbReference>
<keyword evidence="2" id="KW-0732">Signal</keyword>
<evidence type="ECO:0000256" key="2">
    <source>
        <dbReference type="ARBA" id="ARBA00022729"/>
    </source>
</evidence>
<dbReference type="Proteomes" id="UP001165060">
    <property type="component" value="Unassembled WGS sequence"/>
</dbReference>
<dbReference type="InterPro" id="IPR003591">
    <property type="entry name" value="Leu-rich_rpt_typical-subtyp"/>
</dbReference>